<keyword evidence="4" id="KW-1185">Reference proteome</keyword>
<reference evidence="1 3" key="1">
    <citation type="submission" date="2016-02" db="EMBL/GenBank/DDBJ databases">
        <authorList>
            <person name="Wen L."/>
            <person name="He K."/>
            <person name="Yang H."/>
        </authorList>
    </citation>
    <scope>NUCLEOTIDE SEQUENCE [LARGE SCALE GENOMIC DNA]</scope>
    <source>
        <strain evidence="1">Trichococcus_R210</strain>
    </source>
</reference>
<dbReference type="EMBL" id="FJNB01000028">
    <property type="protein sequence ID" value="CZR09433.1"/>
    <property type="molecule type" value="Genomic_DNA"/>
</dbReference>
<name>A0A143Z7G0_9LACT</name>
<gene>
    <name evidence="2" type="ORF">SAMN05216375_14813</name>
    <name evidence="1" type="ORF">TR210_2722</name>
</gene>
<dbReference type="Proteomes" id="UP000199280">
    <property type="component" value="Unassembled WGS sequence"/>
</dbReference>
<evidence type="ECO:0000313" key="4">
    <source>
        <dbReference type="Proteomes" id="UP000199280"/>
    </source>
</evidence>
<proteinExistence type="predicted"/>
<reference evidence="2 4" key="2">
    <citation type="submission" date="2016-10" db="EMBL/GenBank/DDBJ databases">
        <authorList>
            <person name="Varghese N."/>
            <person name="Submissions S."/>
        </authorList>
    </citation>
    <scope>NUCLEOTIDE SEQUENCE [LARGE SCALE GENOMIC DNA]</scope>
    <source>
        <strain evidence="2 4">DSM 22150</strain>
    </source>
</reference>
<dbReference type="Proteomes" id="UP000076878">
    <property type="component" value="Unassembled WGS sequence"/>
</dbReference>
<evidence type="ECO:0000313" key="2">
    <source>
        <dbReference type="EMBL" id="SEJ96427.1"/>
    </source>
</evidence>
<dbReference type="EMBL" id="FNYT01000048">
    <property type="protein sequence ID" value="SEJ96427.1"/>
    <property type="molecule type" value="Genomic_DNA"/>
</dbReference>
<sequence length="205" mass="23826">MNFFRKTNSNSITPEQNKQTEILYSNIFETILANKEPFSYQTGLKHTLLTKRGRVHSSAEYLDVMYNNISYLCEMNTLLSDYISTIFEKKNFPTENSKNSTINDYQIRTKQKLESLYSNQKKLYDDKYPTIQAKIEAVDFDYCYWMTLNGILIDFLGVLSVQTNLPILGDLLKNSTENNVSLINKYSVFHTNFLLQNIAFTGQQP</sequence>
<organism evidence="1 3">
    <name type="scientific">Trichococcus ilyis</name>
    <dbReference type="NCBI Taxonomy" id="640938"/>
    <lineage>
        <taxon>Bacteria</taxon>
        <taxon>Bacillati</taxon>
        <taxon>Bacillota</taxon>
        <taxon>Bacilli</taxon>
        <taxon>Lactobacillales</taxon>
        <taxon>Carnobacteriaceae</taxon>
        <taxon>Trichococcus</taxon>
    </lineage>
</organism>
<evidence type="ECO:0000313" key="1">
    <source>
        <dbReference type="EMBL" id="CZR09433.1"/>
    </source>
</evidence>
<dbReference type="RefSeq" id="WP_068624670.1">
    <property type="nucleotide sequence ID" value="NZ_FJNB01000028.1"/>
</dbReference>
<protein>
    <submittedName>
        <fullName evidence="1">Uncharacterized protein</fullName>
    </submittedName>
</protein>
<accession>A0A143Z7G0</accession>
<dbReference type="STRING" id="640938.TR210_2722"/>
<evidence type="ECO:0000313" key="3">
    <source>
        <dbReference type="Proteomes" id="UP000076878"/>
    </source>
</evidence>
<dbReference type="AlphaFoldDB" id="A0A143Z7G0"/>